<dbReference type="PANTHER" id="PTHR46601">
    <property type="entry name" value="ULP_PROTEASE DOMAIN-CONTAINING PROTEIN"/>
    <property type="match status" value="1"/>
</dbReference>
<evidence type="ECO:0000256" key="1">
    <source>
        <dbReference type="SAM" id="MobiDB-lite"/>
    </source>
</evidence>
<organism evidence="2 3">
    <name type="scientific">Daphnia magna</name>
    <dbReference type="NCBI Taxonomy" id="35525"/>
    <lineage>
        <taxon>Eukaryota</taxon>
        <taxon>Metazoa</taxon>
        <taxon>Ecdysozoa</taxon>
        <taxon>Arthropoda</taxon>
        <taxon>Crustacea</taxon>
        <taxon>Branchiopoda</taxon>
        <taxon>Diplostraca</taxon>
        <taxon>Cladocera</taxon>
        <taxon>Anomopoda</taxon>
        <taxon>Daphniidae</taxon>
        <taxon>Daphnia</taxon>
    </lineage>
</organism>
<dbReference type="OrthoDB" id="6343597at2759"/>
<feature type="region of interest" description="Disordered" evidence="1">
    <location>
        <begin position="127"/>
        <end position="146"/>
    </location>
</feature>
<keyword evidence="3" id="KW-1185">Reference proteome</keyword>
<dbReference type="EMBL" id="LRGB01001728">
    <property type="protein sequence ID" value="KZS10734.1"/>
    <property type="molecule type" value="Genomic_DNA"/>
</dbReference>
<feature type="compositionally biased region" description="Polar residues" evidence="1">
    <location>
        <begin position="127"/>
        <end position="138"/>
    </location>
</feature>
<dbReference type="STRING" id="35525.A0A162DEK8"/>
<evidence type="ECO:0000313" key="3">
    <source>
        <dbReference type="Proteomes" id="UP000076858"/>
    </source>
</evidence>
<dbReference type="AlphaFoldDB" id="A0A162DEK8"/>
<proteinExistence type="predicted"/>
<protein>
    <submittedName>
        <fullName evidence="2">Cc8L18.2-like protein</fullName>
    </submittedName>
</protein>
<name>A0A162DEK8_9CRUS</name>
<dbReference type="PANTHER" id="PTHR46601:SF1">
    <property type="entry name" value="ADF-H DOMAIN-CONTAINING PROTEIN"/>
    <property type="match status" value="1"/>
</dbReference>
<dbReference type="Proteomes" id="UP000076858">
    <property type="component" value="Unassembled WGS sequence"/>
</dbReference>
<evidence type="ECO:0000313" key="2">
    <source>
        <dbReference type="EMBL" id="KZS10734.1"/>
    </source>
</evidence>
<gene>
    <name evidence="2" type="ORF">APZ42_024750</name>
</gene>
<comment type="caution">
    <text evidence="2">The sequence shown here is derived from an EMBL/GenBank/DDBJ whole genome shotgun (WGS) entry which is preliminary data.</text>
</comment>
<reference evidence="2 3" key="1">
    <citation type="submission" date="2016-03" db="EMBL/GenBank/DDBJ databases">
        <title>EvidentialGene: Evidence-directed Construction of Genes on Genomes.</title>
        <authorList>
            <person name="Gilbert D.G."/>
            <person name="Choi J.-H."/>
            <person name="Mockaitis K."/>
            <person name="Colbourne J."/>
            <person name="Pfrender M."/>
        </authorList>
    </citation>
    <scope>NUCLEOTIDE SEQUENCE [LARGE SCALE GENOMIC DNA]</scope>
    <source>
        <strain evidence="2 3">Xinb3</strain>
        <tissue evidence="2">Complete organism</tissue>
    </source>
</reference>
<sequence length="776" mass="87974">MDISSERCSVGVFVNSDCFKKHFTTSSDLIVLLDLPIDSQRVIKLRVQSENVKTICAHHYAIYFDYYDTPRFHFSKKCCDPFKKHKRAVRGIHKISLQFSDKVLAFKDELLLIPGKTLCPRCFTQLSVSSSDPQTPRQYENPHSDEINQADSSPFVIRKVITPRRVIDALSRAEIITPITDLNKSNEERRSRICASTLENLKRNILSVDEASSPELKTSDYTELIEAVKQKIRSTENRNEQISLLTLAPASWTIQEISEFFAVTKYAAAQAINLKKSSGILTQPAVKISSRRLTDLDKQRMIDFYISDEYSRQLPGMKNVINTIGVKIFGLSVFADQRPKHVITVGSSGTHSVCVCIYHQNVKLMLSGVGLSEERHLLMDKVVCSVYDKVCMMERCLNCPGTENLQKFLEDLIGDELDSLSYKQWNHTDGNQLQTISSDRDDYIEKLVVLVNKLTTHHFIARNQSAYFAQCKELVDFETCVLVSDFSENFSFVIQDSVQGYYWANDQATILPFMAYMKNHDGSGLNVGMAIISDHLTHDTVSVHAYLRPVLTHLKMLNPSLKRIKYFTDGSGAQYKNKKNFANLSAHVQDFQLEAEWNFFASCHGKSACDGLGGTIKRLARLASLQRSLNHQITTPMQLFEWATEHVEIKCFYVSSAEVTENEKLIANRMQSAIPIQGTRKFHCFVPMNAFQVKASILSGDQVEFSEFNVLPKPKEIFDSSCCTINDYMALTNPDNKKWYVSQLVGIDEVGEEEREFIVMLLSPDGESGLLQGQQL</sequence>
<accession>A0A162DEK8</accession>